<proteinExistence type="predicted"/>
<dbReference type="EMBL" id="JAGPUO010000028">
    <property type="protein sequence ID" value="KAG5655563.1"/>
    <property type="molecule type" value="Genomic_DNA"/>
</dbReference>
<protein>
    <submittedName>
        <fullName evidence="1">Uncharacterized protein</fullName>
    </submittedName>
</protein>
<organism evidence="1 2">
    <name type="scientific">Fusarium avenaceum</name>
    <dbReference type="NCBI Taxonomy" id="40199"/>
    <lineage>
        <taxon>Eukaryota</taxon>
        <taxon>Fungi</taxon>
        <taxon>Dikarya</taxon>
        <taxon>Ascomycota</taxon>
        <taxon>Pezizomycotina</taxon>
        <taxon>Sordariomycetes</taxon>
        <taxon>Hypocreomycetidae</taxon>
        <taxon>Hypocreales</taxon>
        <taxon>Nectriaceae</taxon>
        <taxon>Fusarium</taxon>
        <taxon>Fusarium tricinctum species complex</taxon>
    </lineage>
</organism>
<keyword evidence="2" id="KW-1185">Reference proteome</keyword>
<evidence type="ECO:0000313" key="2">
    <source>
        <dbReference type="Proteomes" id="UP000782241"/>
    </source>
</evidence>
<name>A0A9P7GW98_9HYPO</name>
<gene>
    <name evidence="1" type="ORF">KAF25_003900</name>
</gene>
<sequence>MHTQMSQPPPKSLQTLLDIGIFRLVPDHVVKSSPAALETNSPMAVAGVLSEGIVPSENDTNAAPKRQQPPLFWKAIGFCLKNRFTSSSSLYDDRRALFFGEPNQAGILDGRLCPQEVTNYQLFSYGDTMQRENESSSVGLARQALIEAKHDKDLAWEKSRLAFSQHSRTRESQMDSSLIGHAEADNSYQSTWEAENKAEKAFAELRSPALSSASAMLDMIRLADMRLEPQAGNNMPVIAVDEDWLERGIRDQTKTIAELVDPKLIYYRPFYSLSHYEMTTDYWIKSIGASSEILRDGPYMVPLAGVWDRQWSDLGHPLLDSFQPHETLSDDQKQFINSLSATLTFLQKPYSGALDRGLWDVTNFRDKFKLHPNAPSVIKKPICKTSTLIMAWGIEIEITIPEVVLWSEAKNSTLAVMDLPLKSVGGDGNKLVFSSGGDGIPVLLGALADIV</sequence>
<reference evidence="1" key="1">
    <citation type="submission" date="2021-04" db="EMBL/GenBank/DDBJ databases">
        <title>Draft genome of Fusarium avenaceum strain F156N33, isolated from an atmospheric sample in Virginia.</title>
        <authorList>
            <person name="Yang S."/>
            <person name="Vinatzer B.A."/>
            <person name="Coleman J."/>
        </authorList>
    </citation>
    <scope>NUCLEOTIDE SEQUENCE</scope>
    <source>
        <strain evidence="1">F156N33</strain>
    </source>
</reference>
<dbReference type="Proteomes" id="UP000782241">
    <property type="component" value="Unassembled WGS sequence"/>
</dbReference>
<evidence type="ECO:0000313" key="1">
    <source>
        <dbReference type="EMBL" id="KAG5655563.1"/>
    </source>
</evidence>
<dbReference type="AlphaFoldDB" id="A0A9P7GW98"/>
<accession>A0A9P7GW98</accession>
<comment type="caution">
    <text evidence="1">The sequence shown here is derived from an EMBL/GenBank/DDBJ whole genome shotgun (WGS) entry which is preliminary data.</text>
</comment>